<dbReference type="Proteomes" id="UP001219518">
    <property type="component" value="Unassembled WGS sequence"/>
</dbReference>
<evidence type="ECO:0000256" key="5">
    <source>
        <dbReference type="ARBA" id="ARBA00022801"/>
    </source>
</evidence>
<dbReference type="GO" id="GO:0034722">
    <property type="term" value="F:gamma-glutamyl-peptidase activity"/>
    <property type="evidence" value="ECO:0007669"/>
    <property type="project" value="UniProtKB-UniRule"/>
</dbReference>
<gene>
    <name evidence="8" type="ORF">KUF71_025148</name>
</gene>
<comment type="subcellular location">
    <subcellularLocation>
        <location evidence="1">Secreted</location>
        <location evidence="1">Extracellular space</location>
    </subcellularLocation>
</comment>
<dbReference type="SUPFAM" id="SSF52317">
    <property type="entry name" value="Class I glutamine amidotransferase-like"/>
    <property type="match status" value="1"/>
</dbReference>
<dbReference type="EC" id="3.4.19.9" evidence="7"/>
<organism evidence="8 9">
    <name type="scientific">Frankliniella fusca</name>
    <dbReference type="NCBI Taxonomy" id="407009"/>
    <lineage>
        <taxon>Eukaryota</taxon>
        <taxon>Metazoa</taxon>
        <taxon>Ecdysozoa</taxon>
        <taxon>Arthropoda</taxon>
        <taxon>Hexapoda</taxon>
        <taxon>Insecta</taxon>
        <taxon>Pterygota</taxon>
        <taxon>Neoptera</taxon>
        <taxon>Paraneoptera</taxon>
        <taxon>Thysanoptera</taxon>
        <taxon>Terebrantia</taxon>
        <taxon>Thripoidea</taxon>
        <taxon>Thripidae</taxon>
        <taxon>Frankliniella</taxon>
    </lineage>
</organism>
<dbReference type="PANTHER" id="PTHR11315:SF0">
    <property type="entry name" value="FOLATE GAMMA-GLUTAMYL HYDROLASE"/>
    <property type="match status" value="1"/>
</dbReference>
<evidence type="ECO:0000256" key="2">
    <source>
        <dbReference type="ARBA" id="ARBA00011083"/>
    </source>
</evidence>
<keyword evidence="4" id="KW-0732">Signal</keyword>
<keyword evidence="9" id="KW-1185">Reference proteome</keyword>
<dbReference type="Pfam" id="PF07722">
    <property type="entry name" value="Peptidase_C26"/>
    <property type="match status" value="1"/>
</dbReference>
<comment type="caution">
    <text evidence="8">The sequence shown here is derived from an EMBL/GenBank/DDBJ whole genome shotgun (WGS) entry which is preliminary data.</text>
</comment>
<evidence type="ECO:0000256" key="3">
    <source>
        <dbReference type="ARBA" id="ARBA00022525"/>
    </source>
</evidence>
<keyword evidence="3" id="KW-0964">Secreted</keyword>
<keyword evidence="5 7" id="KW-0378">Hydrolase</keyword>
<dbReference type="GO" id="GO:0046900">
    <property type="term" value="P:tetrahydrofolylpolyglutamate metabolic process"/>
    <property type="evidence" value="ECO:0007669"/>
    <property type="project" value="TreeGrafter"/>
</dbReference>
<evidence type="ECO:0000256" key="1">
    <source>
        <dbReference type="ARBA" id="ARBA00004239"/>
    </source>
</evidence>
<dbReference type="GO" id="GO:0005773">
    <property type="term" value="C:vacuole"/>
    <property type="evidence" value="ECO:0007669"/>
    <property type="project" value="TreeGrafter"/>
</dbReference>
<dbReference type="PANTHER" id="PTHR11315">
    <property type="entry name" value="PROTEASE FAMILY C26 GAMMA-GLUTAMYL HYDROLASE"/>
    <property type="match status" value="1"/>
</dbReference>
<reference evidence="8" key="1">
    <citation type="submission" date="2021-07" db="EMBL/GenBank/DDBJ databases">
        <authorList>
            <person name="Catto M.A."/>
            <person name="Jacobson A."/>
            <person name="Kennedy G."/>
            <person name="Labadie P."/>
            <person name="Hunt B.G."/>
            <person name="Srinivasan R."/>
        </authorList>
    </citation>
    <scope>NUCLEOTIDE SEQUENCE</scope>
    <source>
        <strain evidence="8">PL_HMW_Pooled</strain>
        <tissue evidence="8">Head</tissue>
    </source>
</reference>
<dbReference type="AlphaFoldDB" id="A0AAE1I191"/>
<feature type="active site" description="Nucleophile" evidence="6 7">
    <location>
        <position position="171"/>
    </location>
</feature>
<evidence type="ECO:0000256" key="4">
    <source>
        <dbReference type="ARBA" id="ARBA00022729"/>
    </source>
</evidence>
<accession>A0AAE1I191</accession>
<name>A0AAE1I191_9NEOP</name>
<dbReference type="Gene3D" id="3.40.50.880">
    <property type="match status" value="1"/>
</dbReference>
<protein>
    <recommendedName>
        <fullName evidence="7">folate gamma-glutamyl hydrolase</fullName>
        <ecNumber evidence="7">3.4.19.9</ecNumber>
    </recommendedName>
</protein>
<evidence type="ECO:0000256" key="6">
    <source>
        <dbReference type="PIRSR" id="PIRSR615527-1"/>
    </source>
</evidence>
<dbReference type="InterPro" id="IPR011697">
    <property type="entry name" value="Peptidase_C26"/>
</dbReference>
<reference evidence="8" key="2">
    <citation type="journal article" date="2023" name="BMC Genomics">
        <title>Pest status, molecular evolution, and epigenetic factors derived from the genome assembly of Frankliniella fusca, a thysanopteran phytovirus vector.</title>
        <authorList>
            <person name="Catto M.A."/>
            <person name="Labadie P.E."/>
            <person name="Jacobson A.L."/>
            <person name="Kennedy G.G."/>
            <person name="Srinivasan R."/>
            <person name="Hunt B.G."/>
        </authorList>
    </citation>
    <scope>NUCLEOTIDE SEQUENCE</scope>
    <source>
        <strain evidence="8">PL_HMW_Pooled</strain>
    </source>
</reference>
<feature type="active site" evidence="7">
    <location>
        <position position="282"/>
    </location>
</feature>
<feature type="active site" description="Proton donor" evidence="6">
    <location>
        <position position="282"/>
    </location>
</feature>
<evidence type="ECO:0000313" key="8">
    <source>
        <dbReference type="EMBL" id="KAK3931168.1"/>
    </source>
</evidence>
<dbReference type="PROSITE" id="PS51275">
    <property type="entry name" value="PEPTIDASE_C26_GGH"/>
    <property type="match status" value="1"/>
</dbReference>
<dbReference type="PROSITE" id="PS51273">
    <property type="entry name" value="GATASE_TYPE_1"/>
    <property type="match status" value="1"/>
</dbReference>
<dbReference type="GO" id="GO:0005576">
    <property type="term" value="C:extracellular region"/>
    <property type="evidence" value="ECO:0007669"/>
    <property type="project" value="UniProtKB-SubCell"/>
</dbReference>
<dbReference type="FunFam" id="3.40.50.880:FF:000024">
    <property type="entry name" value="Folate gamma-glutamyl hydrolase"/>
    <property type="match status" value="1"/>
</dbReference>
<dbReference type="InterPro" id="IPR015527">
    <property type="entry name" value="Pept_C26_g-glut_hydrolase"/>
</dbReference>
<comment type="catalytic activity">
    <reaction evidence="7">
        <text>(6S)-5,6,7,8-tetrahydrofolyl-(gamma-L-Glu)(n) + (n-1) H2O = (6S)-5,6,7,8-tetrahydrofolate + (n-1) L-glutamate</text>
        <dbReference type="Rhea" id="RHEA:56784"/>
        <dbReference type="Rhea" id="RHEA-COMP:14738"/>
        <dbReference type="ChEBI" id="CHEBI:15377"/>
        <dbReference type="ChEBI" id="CHEBI:29985"/>
        <dbReference type="ChEBI" id="CHEBI:57453"/>
        <dbReference type="ChEBI" id="CHEBI:141005"/>
        <dbReference type="EC" id="3.4.19.9"/>
    </reaction>
</comment>
<sequence>MPSLSSAWSVCSVFISDTLGFDADMAACSLLLVLFVAGCGLAAQPWAPNRWGHAPLDLTDRPIIGILSMELSPTIQKYCGAHDSYIAASYVKFVEGAGAQVAPILIGQSPEYYKRMANSVNGLLLPGGATLFVEENGIENPLGYAAAGRQLYAQAKAINARGEYFPVLGICLGMELLAFLDAKKDILSTCNSEEPLPLKFLPGCSKGGSRMFSRAPRRIVATLESNNVTVNHHKKCLTRSEMQRSGLDREWRTLTVSKDAAGHEFVSAFEHTSQPYYGVQFHPEKNIYEWKRNKHYPHSAAAIAASRFFADFLVSEARRNNHSFPASTERDELIYRHQPVDTKEKLMWEQLYFFEKQTNLSTSPIVSTTENDSQHDFDVGMAWGESTSMNRKLVVRINTFGILNALQTQV</sequence>
<dbReference type="EMBL" id="JAHWGI010001418">
    <property type="protein sequence ID" value="KAK3931168.1"/>
    <property type="molecule type" value="Genomic_DNA"/>
</dbReference>
<evidence type="ECO:0000256" key="7">
    <source>
        <dbReference type="PROSITE-ProRule" id="PRU00607"/>
    </source>
</evidence>
<evidence type="ECO:0000313" key="9">
    <source>
        <dbReference type="Proteomes" id="UP001219518"/>
    </source>
</evidence>
<comment type="similarity">
    <text evidence="2">Belongs to the peptidase C26 family.</text>
</comment>
<dbReference type="InterPro" id="IPR029062">
    <property type="entry name" value="Class_I_gatase-like"/>
</dbReference>
<proteinExistence type="inferred from homology"/>